<gene>
    <name evidence="1" type="ORF">GHC57_09235</name>
</gene>
<proteinExistence type="predicted"/>
<dbReference type="PANTHER" id="PTHR45947">
    <property type="entry name" value="SULFOQUINOVOSYL TRANSFERASE SQD2"/>
    <property type="match status" value="1"/>
</dbReference>
<dbReference type="GO" id="GO:0016758">
    <property type="term" value="F:hexosyltransferase activity"/>
    <property type="evidence" value="ECO:0007669"/>
    <property type="project" value="TreeGrafter"/>
</dbReference>
<keyword evidence="2" id="KW-1185">Reference proteome</keyword>
<name>A0A7X2D3D6_9PROT</name>
<dbReference type="InterPro" id="IPR050194">
    <property type="entry name" value="Glycosyltransferase_grp1"/>
</dbReference>
<accession>A0A7X2D3D6</accession>
<dbReference type="Proteomes" id="UP000434582">
    <property type="component" value="Unassembled WGS sequence"/>
</dbReference>
<dbReference type="PANTHER" id="PTHR45947:SF3">
    <property type="entry name" value="SULFOQUINOVOSYL TRANSFERASE SQD2"/>
    <property type="match status" value="1"/>
</dbReference>
<reference evidence="1 2" key="1">
    <citation type="submission" date="2019-10" db="EMBL/GenBank/DDBJ databases">
        <title>Draft whole-genome sequence of the purple nonsulfur photosynthetic bacterium Roseospira navarrensis DSM 15114.</title>
        <authorList>
            <person name="Kyndt J.A."/>
            <person name="Meyer T.E."/>
        </authorList>
    </citation>
    <scope>NUCLEOTIDE SEQUENCE [LARGE SCALE GENOMIC DNA]</scope>
    <source>
        <strain evidence="1 2">DSM 15114</strain>
    </source>
</reference>
<dbReference type="RefSeq" id="WP_153343416.1">
    <property type="nucleotide sequence ID" value="NZ_WIVE01000024.1"/>
</dbReference>
<evidence type="ECO:0000313" key="2">
    <source>
        <dbReference type="Proteomes" id="UP000434582"/>
    </source>
</evidence>
<dbReference type="OrthoDB" id="5490598at2"/>
<organism evidence="1 2">
    <name type="scientific">Roseospira navarrensis</name>
    <dbReference type="NCBI Taxonomy" id="140058"/>
    <lineage>
        <taxon>Bacteria</taxon>
        <taxon>Pseudomonadati</taxon>
        <taxon>Pseudomonadota</taxon>
        <taxon>Alphaproteobacteria</taxon>
        <taxon>Rhodospirillales</taxon>
        <taxon>Rhodospirillaceae</taxon>
        <taxon>Roseospira</taxon>
    </lineage>
</organism>
<evidence type="ECO:0000313" key="1">
    <source>
        <dbReference type="EMBL" id="MQX36698.1"/>
    </source>
</evidence>
<dbReference type="AlphaFoldDB" id="A0A7X2D3D6"/>
<protein>
    <submittedName>
        <fullName evidence="1">Glycosyltransferase</fullName>
    </submittedName>
</protein>
<sequence>MRILFADDGVPYDGRTPAEDPLGGGERAVVGLARALSARGHVVTVATPIIDPEYVDGVFWVPLPMDEGERSLPDEVDVLVAVRRPSLLSLPVRPGRRMLWVMGRPDALIRPTVRARLAHHNPELLYVSDAQKAAGPAAHATGASVLAPGVSRAILDIEPTDPTWPPVAVTTAHPVHGDLDWLLDRWTAGVAPVLPDARLHVYSALLSAGVAGEKVPAEVRPMVERVQALADAGVEVREPQPEAALAEAWKTARVFLHPGQPWDFACWSLADAQALGLPAVARPLGGAPERIANGESGMLTPDDAAFENVTVQVLRDNGLHKGMAEEARAPIRLRSWDDAAEDLERAWLSFLR</sequence>
<dbReference type="EMBL" id="WIVE01000024">
    <property type="protein sequence ID" value="MQX36698.1"/>
    <property type="molecule type" value="Genomic_DNA"/>
</dbReference>
<dbReference type="SUPFAM" id="SSF53756">
    <property type="entry name" value="UDP-Glycosyltransferase/glycogen phosphorylase"/>
    <property type="match status" value="1"/>
</dbReference>
<keyword evidence="1" id="KW-0808">Transferase</keyword>
<dbReference type="Pfam" id="PF13692">
    <property type="entry name" value="Glyco_trans_1_4"/>
    <property type="match status" value="1"/>
</dbReference>
<comment type="caution">
    <text evidence="1">The sequence shown here is derived from an EMBL/GenBank/DDBJ whole genome shotgun (WGS) entry which is preliminary data.</text>
</comment>
<dbReference type="Gene3D" id="3.40.50.2000">
    <property type="entry name" value="Glycogen Phosphorylase B"/>
    <property type="match status" value="2"/>
</dbReference>